<evidence type="ECO:0000256" key="2">
    <source>
        <dbReference type="SAM" id="SignalP"/>
    </source>
</evidence>
<name>A0A226F2W7_FOLCA</name>
<organism evidence="3 4">
    <name type="scientific">Folsomia candida</name>
    <name type="common">Springtail</name>
    <dbReference type="NCBI Taxonomy" id="158441"/>
    <lineage>
        <taxon>Eukaryota</taxon>
        <taxon>Metazoa</taxon>
        <taxon>Ecdysozoa</taxon>
        <taxon>Arthropoda</taxon>
        <taxon>Hexapoda</taxon>
        <taxon>Collembola</taxon>
        <taxon>Entomobryomorpha</taxon>
        <taxon>Isotomoidea</taxon>
        <taxon>Isotomidae</taxon>
        <taxon>Proisotominae</taxon>
        <taxon>Folsomia</taxon>
    </lineage>
</organism>
<feature type="compositionally biased region" description="Acidic residues" evidence="1">
    <location>
        <begin position="623"/>
        <end position="632"/>
    </location>
</feature>
<evidence type="ECO:0000313" key="3">
    <source>
        <dbReference type="EMBL" id="OXA63754.1"/>
    </source>
</evidence>
<feature type="compositionally biased region" description="Low complexity" evidence="1">
    <location>
        <begin position="647"/>
        <end position="678"/>
    </location>
</feature>
<feature type="region of interest" description="Disordered" evidence="1">
    <location>
        <begin position="594"/>
        <end position="693"/>
    </location>
</feature>
<dbReference type="STRING" id="158441.A0A226F2W7"/>
<comment type="caution">
    <text evidence="3">The sequence shown here is derived from an EMBL/GenBank/DDBJ whole genome shotgun (WGS) entry which is preliminary data.</text>
</comment>
<gene>
    <name evidence="3" type="ORF">Fcan01_03169</name>
</gene>
<feature type="region of interest" description="Disordered" evidence="1">
    <location>
        <begin position="108"/>
        <end position="161"/>
    </location>
</feature>
<keyword evidence="4" id="KW-1185">Reference proteome</keyword>
<feature type="compositionally biased region" description="Basic residues" evidence="1">
    <location>
        <begin position="567"/>
        <end position="577"/>
    </location>
</feature>
<reference evidence="3 4" key="1">
    <citation type="submission" date="2015-12" db="EMBL/GenBank/DDBJ databases">
        <title>The genome of Folsomia candida.</title>
        <authorList>
            <person name="Faddeeva A."/>
            <person name="Derks M.F."/>
            <person name="Anvar Y."/>
            <person name="Smit S."/>
            <person name="Van Straalen N."/>
            <person name="Roelofs D."/>
        </authorList>
    </citation>
    <scope>NUCLEOTIDE SEQUENCE [LARGE SCALE GENOMIC DNA]</scope>
    <source>
        <strain evidence="3 4">VU population</strain>
        <tissue evidence="3">Whole body</tissue>
    </source>
</reference>
<feature type="signal peptide" evidence="2">
    <location>
        <begin position="1"/>
        <end position="32"/>
    </location>
</feature>
<dbReference type="Proteomes" id="UP000198287">
    <property type="component" value="Unassembled WGS sequence"/>
</dbReference>
<feature type="chain" id="PRO_5012172138" evidence="2">
    <location>
        <begin position="33"/>
        <end position="1015"/>
    </location>
</feature>
<dbReference type="EMBL" id="LNIX01000001">
    <property type="protein sequence ID" value="OXA63754.1"/>
    <property type="molecule type" value="Genomic_DNA"/>
</dbReference>
<protein>
    <submittedName>
        <fullName evidence="3">Uncharacterized protein</fullName>
    </submittedName>
</protein>
<feature type="compositionally biased region" description="Basic residues" evidence="1">
    <location>
        <begin position="516"/>
        <end position="527"/>
    </location>
</feature>
<dbReference type="AlphaFoldDB" id="A0A226F2W7"/>
<evidence type="ECO:0000256" key="1">
    <source>
        <dbReference type="SAM" id="MobiDB-lite"/>
    </source>
</evidence>
<evidence type="ECO:0000313" key="4">
    <source>
        <dbReference type="Proteomes" id="UP000198287"/>
    </source>
</evidence>
<accession>A0A226F2W7</accession>
<feature type="region of interest" description="Disordered" evidence="1">
    <location>
        <begin position="496"/>
        <end position="578"/>
    </location>
</feature>
<feature type="compositionally biased region" description="Basic and acidic residues" evidence="1">
    <location>
        <begin position="123"/>
        <end position="136"/>
    </location>
</feature>
<keyword evidence="2" id="KW-0732">Signal</keyword>
<proteinExistence type="predicted"/>
<feature type="compositionally biased region" description="Basic and acidic residues" evidence="1">
    <location>
        <begin position="682"/>
        <end position="693"/>
    </location>
</feature>
<feature type="compositionally biased region" description="Acidic residues" evidence="1">
    <location>
        <begin position="108"/>
        <end position="117"/>
    </location>
</feature>
<sequence length="1015" mass="116515">MPQGITGVGFLQMRSLSLCVFFLVISVGVSNGHDDIVVTKVQIPVLNKTGPTQLNYRRSRHFSVIASTVRSMGCLPKFFCAMNATSPTQSSSTFNDLAFLIKFAMTDDDDKEDDDDSTATVVDKQREKDQNEKLVDDASSGEDIDPELQTPSEEEKEKQGIEQMAEELLIDRDPDLNNLNFMRLDGKRKYKGKVDEILGNMARQETISAKKVTRPRSKVRRVISEVKHMFGLGRRHLNDNADMKRGTNDFWETKEFRQQMLLAAKVGESNLSIDNSTSDALCASTFDLCPYTMDQMRRFVRGDPEPQAQQSNLLMSPLPFMANGYPYPPSYHNVMPVVPAMAYPFAAPMTNLYPAPTAVAVAHHPSYVTKPRPPLFKPTEIIENILPKPQTTSQANEKGIINPHKIRLTQSETYLNEEQKLGREIMKVIKRHKLRQNTTRVKNKVANNQGLIHVKINLPGDNPSVPQTMNLDEDEQQLGKELVQIIKNKFLTSSKTTKSLRQVHQRKKKDEISKLNKIRPKLAKHSSKPAASNFKRRPAITPEQPEYDISTTSEQDEDKENHNFKPAQRRSFKKRKPSLFFRLSQPYRKYFNAWKQSKKKRDPQHDSISSSEEKDDYNKPSSEEEEEGEEESDEKHVERPKIRKSKPTPTSKSSALTAATTISPKTTTMQPPQTKATTIVHQSEEDHSSEWQKVGDLRESMKSTFDKEDTSKLGDKKPVLSPTMKLIADIAKSARTQNQLPKSHHLMEYSYVAKNNKVNRPKLSKGQNKLRIKQNIAYSKPQHKSAHLQNAKFNFYPHRLELDYFQYSQNPNQNFLRYENSNNYNQQYKQPQHPSFPIHGVWPNLPHQPHMQHSNLDNWSFNRQYLNQVQNANKNQQTYYTPLSPREDLSSHSHKTVYYNQSFFIPTTQVPHGKQYFQQNKPTSHSNRAIPTRIHNSMANLVRTSGRPPISNTMQQKTDFSNYNNIHSNGLLIDPSPSNELKIQQQQIQAMQRLQEIAKHQLILSQQLNEEQSSY</sequence>